<gene>
    <name evidence="3" type="ORF">AMON00008_LOCUS12311</name>
</gene>
<name>A0A7S4Q754_9DINO</name>
<feature type="compositionally biased region" description="Polar residues" evidence="1">
    <location>
        <begin position="445"/>
        <end position="454"/>
    </location>
</feature>
<feature type="region of interest" description="Disordered" evidence="1">
    <location>
        <begin position="370"/>
        <end position="417"/>
    </location>
</feature>
<dbReference type="CDD" id="cd06974">
    <property type="entry name" value="TerD_like"/>
    <property type="match status" value="2"/>
</dbReference>
<feature type="compositionally biased region" description="Basic and acidic residues" evidence="1">
    <location>
        <begin position="497"/>
        <end position="506"/>
    </location>
</feature>
<dbReference type="Pfam" id="PF02342">
    <property type="entry name" value="TerD"/>
    <property type="match status" value="2"/>
</dbReference>
<evidence type="ECO:0000259" key="2">
    <source>
        <dbReference type="Pfam" id="PF02342"/>
    </source>
</evidence>
<feature type="compositionally biased region" description="Basic residues" evidence="1">
    <location>
        <begin position="482"/>
        <end position="492"/>
    </location>
</feature>
<protein>
    <recommendedName>
        <fullName evidence="2">TerD domain-containing protein</fullName>
    </recommendedName>
</protein>
<dbReference type="InterPro" id="IPR003325">
    <property type="entry name" value="TerD"/>
</dbReference>
<proteinExistence type="predicted"/>
<dbReference type="PANTHER" id="PTHR32097">
    <property type="entry name" value="CAMP-BINDING PROTEIN 1-RELATED"/>
    <property type="match status" value="1"/>
</dbReference>
<reference evidence="3" key="1">
    <citation type="submission" date="2021-01" db="EMBL/GenBank/DDBJ databases">
        <authorList>
            <person name="Corre E."/>
            <person name="Pelletier E."/>
            <person name="Niang G."/>
            <person name="Scheremetjew M."/>
            <person name="Finn R."/>
            <person name="Kale V."/>
            <person name="Holt S."/>
            <person name="Cochrane G."/>
            <person name="Meng A."/>
            <person name="Brown T."/>
            <person name="Cohen L."/>
        </authorList>
    </citation>
    <scope>NUCLEOTIDE SEQUENCE</scope>
    <source>
        <strain evidence="3">CCMP3105</strain>
    </source>
</reference>
<sequence>MREPMPLSKARYGVAISWDRAKASVDLDLQAVIVDCQGLIVDAVFYNNLSAFNGAVGHSGDRKVADGKAYTESIWVNLAKLPEPVVLIIFVIAAYGDCLLRDVTGGTISVLEDWVGCRVREAKIERAMADVDAVMMMRRLADGSWMLTEIEEPPSAGSHFLDILEPTIGEIIRKEIPGAPFVQKVKFIMEKGCSVDFQETAALKRLTVGISGKLPRGYVGSVDLDVSAVLFSQDGKILGAVDYAKDEKYGVAHSGDYCAGHSTADDEVITLDLLQIPAKVAQVFFLLTVAGNTFMAVETAYARVADQACAELARYEIPGGADENGLIIARIFRTGDKRWSLQALGMFIHADNWRSAEDILQQVFWETPEKVHAPKGGGPLPTCRRFAGKEEEKPPATDDQQPEDKAGTASLNGTGSLQLPVIQRRRSLCVTSLPDELGRRGPPSRQCSNLSRQAPGSDGARSGSKSLEWISEGEKSDCSRTTSRRTHVRKGTFRLISKPDDMEGPDKSTSSRLLKPKFNTDSDMVPVDEDGPSPDVAKPRLCATGCSWASRLQFLGACSGGAS</sequence>
<feature type="domain" description="TerD" evidence="2">
    <location>
        <begin position="189"/>
        <end position="346"/>
    </location>
</feature>
<feature type="compositionally biased region" description="Basic and acidic residues" evidence="1">
    <location>
        <begin position="387"/>
        <end position="406"/>
    </location>
</feature>
<dbReference type="AlphaFoldDB" id="A0A7S4Q754"/>
<evidence type="ECO:0000256" key="1">
    <source>
        <dbReference type="SAM" id="MobiDB-lite"/>
    </source>
</evidence>
<dbReference type="InterPro" id="IPR051324">
    <property type="entry name" value="Stress/Tellurium_Resist"/>
</dbReference>
<dbReference type="Gene3D" id="2.60.60.30">
    <property type="entry name" value="sav2460 like domains"/>
    <property type="match status" value="2"/>
</dbReference>
<accession>A0A7S4Q754</accession>
<dbReference type="PANTHER" id="PTHR32097:SF17">
    <property type="entry name" value="CAMP-BINDING PROTEIN 1-RELATED"/>
    <property type="match status" value="1"/>
</dbReference>
<organism evidence="3">
    <name type="scientific">Alexandrium monilatum</name>
    <dbReference type="NCBI Taxonomy" id="311494"/>
    <lineage>
        <taxon>Eukaryota</taxon>
        <taxon>Sar</taxon>
        <taxon>Alveolata</taxon>
        <taxon>Dinophyceae</taxon>
        <taxon>Gonyaulacales</taxon>
        <taxon>Pyrocystaceae</taxon>
        <taxon>Alexandrium</taxon>
    </lineage>
</organism>
<feature type="domain" description="TerD" evidence="2">
    <location>
        <begin position="13"/>
        <end position="96"/>
    </location>
</feature>
<dbReference type="EMBL" id="HBNR01018584">
    <property type="protein sequence ID" value="CAE4572692.1"/>
    <property type="molecule type" value="Transcribed_RNA"/>
</dbReference>
<evidence type="ECO:0000313" key="3">
    <source>
        <dbReference type="EMBL" id="CAE4572692.1"/>
    </source>
</evidence>
<feature type="region of interest" description="Disordered" evidence="1">
    <location>
        <begin position="433"/>
        <end position="535"/>
    </location>
</feature>